<sequence length="50" mass="6134">MESEYELQKRIIDLLKMHYRDNRESQNSNQIPKVLKNKKNEDLKKIDVIF</sequence>
<protein>
    <submittedName>
        <fullName evidence="1">Uncharacterized protein</fullName>
    </submittedName>
</protein>
<proteinExistence type="predicted"/>
<reference evidence="1 2" key="1">
    <citation type="submission" date="2020-05" db="EMBL/GenBank/DDBJ databases">
        <title>Novel Mycoplasma species detected in Mirounga angustirostris (northern elephant seal) from the USA.</title>
        <authorList>
            <person name="Volokhov D.V."/>
        </authorList>
    </citation>
    <scope>NUCLEOTIDE SEQUENCE [LARGE SCALE GENOMIC DNA]</scope>
    <source>
        <strain evidence="1 2">Mirounga ES2806-NAS</strain>
    </source>
</reference>
<evidence type="ECO:0000313" key="2">
    <source>
        <dbReference type="Proteomes" id="UP000502118"/>
    </source>
</evidence>
<gene>
    <name evidence="1" type="ORF">HLA92_00620</name>
</gene>
<dbReference type="AlphaFoldDB" id="A0A6M4JFZ8"/>
<accession>A0A6M4JFZ8</accession>
<dbReference type="KEGG" id="mmio:HLA92_00620"/>
<dbReference type="EMBL" id="CP053097">
    <property type="protein sequence ID" value="QJR43952.1"/>
    <property type="molecule type" value="Genomic_DNA"/>
</dbReference>
<dbReference type="Proteomes" id="UP000502118">
    <property type="component" value="Chromosome"/>
</dbReference>
<keyword evidence="2" id="KW-1185">Reference proteome</keyword>
<evidence type="ECO:0000313" key="1">
    <source>
        <dbReference type="EMBL" id="QJR43952.1"/>
    </source>
</evidence>
<organism evidence="1 2">
    <name type="scientific">Mycoplasma miroungirhinis</name>
    <dbReference type="NCBI Taxonomy" id="754516"/>
    <lineage>
        <taxon>Bacteria</taxon>
        <taxon>Bacillati</taxon>
        <taxon>Mycoplasmatota</taxon>
        <taxon>Mollicutes</taxon>
        <taxon>Mycoplasmataceae</taxon>
        <taxon>Mycoplasma</taxon>
    </lineage>
</organism>
<dbReference type="RefSeq" id="WP_171112511.1">
    <property type="nucleotide sequence ID" value="NZ_CP053097.1"/>
</dbReference>
<name>A0A6M4JFZ8_9MOLU</name>